<reference evidence="2 3" key="1">
    <citation type="submission" date="2019-02" db="EMBL/GenBank/DDBJ databases">
        <title>Deep-cultivation of Planctomycetes and their phenomic and genomic characterization uncovers novel biology.</title>
        <authorList>
            <person name="Wiegand S."/>
            <person name="Jogler M."/>
            <person name="Boedeker C."/>
            <person name="Pinto D."/>
            <person name="Vollmers J."/>
            <person name="Rivas-Marin E."/>
            <person name="Kohn T."/>
            <person name="Peeters S.H."/>
            <person name="Heuer A."/>
            <person name="Rast P."/>
            <person name="Oberbeckmann S."/>
            <person name="Bunk B."/>
            <person name="Jeske O."/>
            <person name="Meyerdierks A."/>
            <person name="Storesund J.E."/>
            <person name="Kallscheuer N."/>
            <person name="Luecker S."/>
            <person name="Lage O.M."/>
            <person name="Pohl T."/>
            <person name="Merkel B.J."/>
            <person name="Hornburger P."/>
            <person name="Mueller R.-W."/>
            <person name="Bruemmer F."/>
            <person name="Labrenz M."/>
            <person name="Spormann A.M."/>
            <person name="Op den Camp H."/>
            <person name="Overmann J."/>
            <person name="Amann R."/>
            <person name="Jetten M.S.M."/>
            <person name="Mascher T."/>
            <person name="Medema M.H."/>
            <person name="Devos D.P."/>
            <person name="Kaster A.-K."/>
            <person name="Ovreas L."/>
            <person name="Rohde M."/>
            <person name="Galperin M.Y."/>
            <person name="Jogler C."/>
        </authorList>
    </citation>
    <scope>NUCLEOTIDE SEQUENCE [LARGE SCALE GENOMIC DNA]</scope>
    <source>
        <strain evidence="2 3">Q31a</strain>
    </source>
</reference>
<gene>
    <name evidence="2" type="ORF">Q31a_54220</name>
</gene>
<proteinExistence type="predicted"/>
<accession>A0A518GEL3</accession>
<sequence length="234" mass="26250">MDDFEQSIQCIPRIPSMRFTHSDAQYAYQASQRQISATLKSPTAGLSEKCPPHADLVSVGLRKTAATTAYLRKNHNKRLSSQSLEAPIEHIESTRVQSYSTTRQSRHKREETARIFGRKMVAGRWIPQHLPANIFLPVFLYLGERKRLGLIALPASQQHAAQQAIIRNAAPTHLTNPKPHTGAQRDNHDTSEKRQHGHLAGKWNMWTLVLINISLLGSVLLQQGTESLLMPCIA</sequence>
<feature type="compositionally biased region" description="Basic and acidic residues" evidence="1">
    <location>
        <begin position="183"/>
        <end position="194"/>
    </location>
</feature>
<dbReference type="KEGG" id="ahel:Q31a_54220"/>
<dbReference type="Proteomes" id="UP000318017">
    <property type="component" value="Chromosome"/>
</dbReference>
<dbReference type="AlphaFoldDB" id="A0A518GEL3"/>
<dbReference type="EMBL" id="CP036298">
    <property type="protein sequence ID" value="QDV27041.1"/>
    <property type="molecule type" value="Genomic_DNA"/>
</dbReference>
<name>A0A518GEL3_9BACT</name>
<evidence type="ECO:0000313" key="2">
    <source>
        <dbReference type="EMBL" id="QDV27041.1"/>
    </source>
</evidence>
<organism evidence="2 3">
    <name type="scientific">Aureliella helgolandensis</name>
    <dbReference type="NCBI Taxonomy" id="2527968"/>
    <lineage>
        <taxon>Bacteria</taxon>
        <taxon>Pseudomonadati</taxon>
        <taxon>Planctomycetota</taxon>
        <taxon>Planctomycetia</taxon>
        <taxon>Pirellulales</taxon>
        <taxon>Pirellulaceae</taxon>
        <taxon>Aureliella</taxon>
    </lineage>
</organism>
<evidence type="ECO:0000256" key="1">
    <source>
        <dbReference type="SAM" id="MobiDB-lite"/>
    </source>
</evidence>
<evidence type="ECO:0000313" key="3">
    <source>
        <dbReference type="Proteomes" id="UP000318017"/>
    </source>
</evidence>
<keyword evidence="3" id="KW-1185">Reference proteome</keyword>
<protein>
    <submittedName>
        <fullName evidence="2">Uncharacterized protein</fullName>
    </submittedName>
</protein>
<feature type="region of interest" description="Disordered" evidence="1">
    <location>
        <begin position="172"/>
        <end position="196"/>
    </location>
</feature>